<dbReference type="OrthoDB" id="2916204at2"/>
<sequence>MKSLVKVTCSALILTSLMVGCSEQTTSTKQKETHHKVEVKPKEMSEEERLEKGILLYGQSSKGGYYLATVENAEYAKEDETGYLTARVTINNVRDDEKSIDLSEIKYTVKDEKLGKTYEGQAMPMDEDKFKNVPVSDSLTFNVSFEMENPPKDLNNLYLYLESNIDPFADTHWKLDNLASK</sequence>
<dbReference type="Proteomes" id="UP000036202">
    <property type="component" value="Plasmid pbeh1"/>
</dbReference>
<dbReference type="KEGG" id="beo:BEH_24685"/>
<evidence type="ECO:0008006" key="4">
    <source>
        <dbReference type="Google" id="ProtNLM"/>
    </source>
</evidence>
<gene>
    <name evidence="2" type="ORF">BEH_24685</name>
</gene>
<keyword evidence="3" id="KW-1185">Reference proteome</keyword>
<accession>A0A2L1FFQ7</accession>
<keyword evidence="1" id="KW-0732">Signal</keyword>
<geneLocation type="plasmid" evidence="3">
    <name>pbeh1</name>
</geneLocation>
<dbReference type="EMBL" id="CP015323">
    <property type="protein sequence ID" value="AWG44898.1"/>
    <property type="molecule type" value="Genomic_DNA"/>
</dbReference>
<keyword evidence="2" id="KW-0614">Plasmid</keyword>
<protein>
    <recommendedName>
        <fullName evidence="4">DUF4352 domain-containing protein</fullName>
    </recommendedName>
</protein>
<proteinExistence type="predicted"/>
<organism evidence="2 3">
    <name type="scientific">Priestia filamentosa</name>
    <dbReference type="NCBI Taxonomy" id="1402861"/>
    <lineage>
        <taxon>Bacteria</taxon>
        <taxon>Bacillati</taxon>
        <taxon>Bacillota</taxon>
        <taxon>Bacilli</taxon>
        <taxon>Bacillales</taxon>
        <taxon>Bacillaceae</taxon>
        <taxon>Priestia</taxon>
    </lineage>
</organism>
<evidence type="ECO:0000313" key="3">
    <source>
        <dbReference type="Proteomes" id="UP000036202"/>
    </source>
</evidence>
<accession>A0A2S1M0M0</accession>
<feature type="signal peptide" evidence="1">
    <location>
        <begin position="1"/>
        <end position="21"/>
    </location>
</feature>
<evidence type="ECO:0000256" key="1">
    <source>
        <dbReference type="SAM" id="SignalP"/>
    </source>
</evidence>
<name>A0A2L1FFQ7_9BACI</name>
<reference evidence="2 3" key="1">
    <citation type="journal article" date="2015" name="PLoS ONE">
        <title>Genome Sequence of Bacillus endophyticus and Analysis of Its Companion Mechanism in the Ketogulonigenium vulgare-Bacillus Strain Consortium.</title>
        <authorList>
            <person name="Jia N."/>
            <person name="Du J."/>
            <person name="Ding M.Z."/>
            <person name="Gao F."/>
            <person name="Yuan Y.J."/>
        </authorList>
    </citation>
    <scope>NUCLEOTIDE SEQUENCE [LARGE SCALE GENOMIC DNA]</scope>
    <source>
        <strain evidence="2 3">Hbe603</strain>
        <plasmid evidence="3">pbeh1</plasmid>
    </source>
</reference>
<evidence type="ECO:0000313" key="2">
    <source>
        <dbReference type="EMBL" id="AWG44898.1"/>
    </source>
</evidence>
<dbReference type="PROSITE" id="PS51257">
    <property type="entry name" value="PROKAR_LIPOPROTEIN"/>
    <property type="match status" value="1"/>
</dbReference>
<dbReference type="RefSeq" id="WP_046218217.1">
    <property type="nucleotide sequence ID" value="NZ_CP015323.1"/>
</dbReference>
<dbReference type="AlphaFoldDB" id="A0A2L1FFQ7"/>
<feature type="chain" id="PRO_5038603207" description="DUF4352 domain-containing protein" evidence="1">
    <location>
        <begin position="22"/>
        <end position="181"/>
    </location>
</feature>